<gene>
    <name evidence="2" type="ORF">A2893_05220</name>
</gene>
<dbReference type="Proteomes" id="UP000176725">
    <property type="component" value="Unassembled WGS sequence"/>
</dbReference>
<dbReference type="EMBL" id="MGHH01000007">
    <property type="protein sequence ID" value="OGM65027.1"/>
    <property type="molecule type" value="Genomic_DNA"/>
</dbReference>
<organism evidence="2 3">
    <name type="scientific">Candidatus Woesebacteria bacterium RIFCSPLOWO2_01_FULL_39_25</name>
    <dbReference type="NCBI Taxonomy" id="1802521"/>
    <lineage>
        <taxon>Bacteria</taxon>
        <taxon>Candidatus Woeseibacteriota</taxon>
    </lineage>
</organism>
<proteinExistence type="predicted"/>
<feature type="transmembrane region" description="Helical" evidence="1">
    <location>
        <begin position="64"/>
        <end position="83"/>
    </location>
</feature>
<evidence type="ECO:0000256" key="1">
    <source>
        <dbReference type="SAM" id="Phobius"/>
    </source>
</evidence>
<reference evidence="2 3" key="1">
    <citation type="journal article" date="2016" name="Nat. Commun.">
        <title>Thousands of microbial genomes shed light on interconnected biogeochemical processes in an aquifer system.</title>
        <authorList>
            <person name="Anantharaman K."/>
            <person name="Brown C.T."/>
            <person name="Hug L.A."/>
            <person name="Sharon I."/>
            <person name="Castelle C.J."/>
            <person name="Probst A.J."/>
            <person name="Thomas B.C."/>
            <person name="Singh A."/>
            <person name="Wilkins M.J."/>
            <person name="Karaoz U."/>
            <person name="Brodie E.L."/>
            <person name="Williams K.H."/>
            <person name="Hubbard S.S."/>
            <person name="Banfield J.F."/>
        </authorList>
    </citation>
    <scope>NUCLEOTIDE SEQUENCE [LARGE SCALE GENOMIC DNA]</scope>
</reference>
<sequence length="149" mass="16661">MLKIRRVFLSFKKFLPKNFRKAFLLLYIFGLVLGLILTLVYAFVPSFVTCASFFAENFCTPAGIFLILALSLPGYLVAGNILALLPEIPWVPSLIIVIVTSGAFYFLIGLLIDKKRRKKISVSGINKLVIYLSFGLLLLFLISLLQAII</sequence>
<keyword evidence="1" id="KW-0472">Membrane</keyword>
<protein>
    <submittedName>
        <fullName evidence="2">Uncharacterized protein</fullName>
    </submittedName>
</protein>
<dbReference type="STRING" id="1802521.A2893_05220"/>
<comment type="caution">
    <text evidence="2">The sequence shown here is derived from an EMBL/GenBank/DDBJ whole genome shotgun (WGS) entry which is preliminary data.</text>
</comment>
<evidence type="ECO:0000313" key="2">
    <source>
        <dbReference type="EMBL" id="OGM65027.1"/>
    </source>
</evidence>
<keyword evidence="1" id="KW-1133">Transmembrane helix</keyword>
<feature type="transmembrane region" description="Helical" evidence="1">
    <location>
        <begin position="90"/>
        <end position="108"/>
    </location>
</feature>
<dbReference type="AlphaFoldDB" id="A0A1F8BLT6"/>
<evidence type="ECO:0000313" key="3">
    <source>
        <dbReference type="Proteomes" id="UP000176725"/>
    </source>
</evidence>
<name>A0A1F8BLT6_9BACT</name>
<feature type="transmembrane region" description="Helical" evidence="1">
    <location>
        <begin position="21"/>
        <end position="44"/>
    </location>
</feature>
<keyword evidence="1" id="KW-0812">Transmembrane</keyword>
<accession>A0A1F8BLT6</accession>
<feature type="transmembrane region" description="Helical" evidence="1">
    <location>
        <begin position="128"/>
        <end position="148"/>
    </location>
</feature>